<dbReference type="EMBL" id="JBHUDB010000025">
    <property type="protein sequence ID" value="MFD1572257.1"/>
    <property type="molecule type" value="Genomic_DNA"/>
</dbReference>
<feature type="domain" description="HVO-A0261-like N-terminal" evidence="2">
    <location>
        <begin position="4"/>
        <end position="85"/>
    </location>
</feature>
<organism evidence="3 4">
    <name type="scientific">Halorubrum laminariae</name>
    <dbReference type="NCBI Taxonomy" id="1433523"/>
    <lineage>
        <taxon>Archaea</taxon>
        <taxon>Methanobacteriati</taxon>
        <taxon>Methanobacteriota</taxon>
        <taxon>Stenosarchaea group</taxon>
        <taxon>Halobacteria</taxon>
        <taxon>Halobacteriales</taxon>
        <taxon>Haloferacaceae</taxon>
        <taxon>Halorubrum</taxon>
    </lineage>
</organism>
<gene>
    <name evidence="3" type="ORF">ACFR9T_17025</name>
</gene>
<keyword evidence="4" id="KW-1185">Reference proteome</keyword>
<proteinExistence type="predicted"/>
<protein>
    <recommendedName>
        <fullName evidence="2">HVO-A0261-like N-terminal domain-containing protein</fullName>
    </recommendedName>
</protein>
<sequence>MTADDDRFQAILENRSEVLRSLCDSPATKPELVSALRLSRSSVDRAIRDLTEVACVTAEGNEYRATTIGRVSLTEYDQYRETTHAIQDADRFLNYLPADEAPDAALLEGAEIALADTHAPEQALESSIGLFRDATVLRVSAFDGPVPGNRSAQPARPAMEVVPRTERSRRRVVEDSSGGDVEGIVSVV</sequence>
<comment type="caution">
    <text evidence="3">The sequence shown here is derived from an EMBL/GenBank/DDBJ whole genome shotgun (WGS) entry which is preliminary data.</text>
</comment>
<evidence type="ECO:0000313" key="4">
    <source>
        <dbReference type="Proteomes" id="UP001597185"/>
    </source>
</evidence>
<dbReference type="InterPro" id="IPR036388">
    <property type="entry name" value="WH-like_DNA-bd_sf"/>
</dbReference>
<feature type="region of interest" description="Disordered" evidence="1">
    <location>
        <begin position="147"/>
        <end position="188"/>
    </location>
</feature>
<dbReference type="Gene3D" id="1.10.10.10">
    <property type="entry name" value="Winged helix-like DNA-binding domain superfamily/Winged helix DNA-binding domain"/>
    <property type="match status" value="1"/>
</dbReference>
<dbReference type="AlphaFoldDB" id="A0ABD6C4M7"/>
<dbReference type="InterPro" id="IPR036390">
    <property type="entry name" value="WH_DNA-bd_sf"/>
</dbReference>
<accession>A0ABD6C4M7</accession>
<evidence type="ECO:0000256" key="1">
    <source>
        <dbReference type="SAM" id="MobiDB-lite"/>
    </source>
</evidence>
<name>A0ABD6C4M7_9EURY</name>
<dbReference type="InterPro" id="IPR057527">
    <property type="entry name" value="HVO_A0261-like_N"/>
</dbReference>
<dbReference type="Pfam" id="PF25213">
    <property type="entry name" value="HVO_A0261_N"/>
    <property type="match status" value="1"/>
</dbReference>
<reference evidence="3 4" key="1">
    <citation type="journal article" date="2019" name="Int. J. Syst. Evol. Microbiol.">
        <title>The Global Catalogue of Microorganisms (GCM) 10K type strain sequencing project: providing services to taxonomists for standard genome sequencing and annotation.</title>
        <authorList>
            <consortium name="The Broad Institute Genomics Platform"/>
            <consortium name="The Broad Institute Genome Sequencing Center for Infectious Disease"/>
            <person name="Wu L."/>
            <person name="Ma J."/>
        </authorList>
    </citation>
    <scope>NUCLEOTIDE SEQUENCE [LARGE SCALE GENOMIC DNA]</scope>
    <source>
        <strain evidence="3 4">CGMCC 1.12689</strain>
    </source>
</reference>
<dbReference type="SUPFAM" id="SSF46785">
    <property type="entry name" value="Winged helix' DNA-binding domain"/>
    <property type="match status" value="1"/>
</dbReference>
<dbReference type="Proteomes" id="UP001597185">
    <property type="component" value="Unassembled WGS sequence"/>
</dbReference>
<dbReference type="RefSeq" id="WP_256418920.1">
    <property type="nucleotide sequence ID" value="NZ_JANHDL010000010.1"/>
</dbReference>
<feature type="compositionally biased region" description="Basic and acidic residues" evidence="1">
    <location>
        <begin position="163"/>
        <end position="174"/>
    </location>
</feature>
<evidence type="ECO:0000313" key="3">
    <source>
        <dbReference type="EMBL" id="MFD1572257.1"/>
    </source>
</evidence>
<evidence type="ECO:0000259" key="2">
    <source>
        <dbReference type="Pfam" id="PF25213"/>
    </source>
</evidence>